<evidence type="ECO:0000256" key="3">
    <source>
        <dbReference type="ARBA" id="ARBA00022679"/>
    </source>
</evidence>
<proteinExistence type="predicted"/>
<comment type="caution">
    <text evidence="15">The sequence shown here is derived from an EMBL/GenBank/DDBJ whole genome shotgun (WGS) entry which is preliminary data.</text>
</comment>
<dbReference type="Pfam" id="PF00254">
    <property type="entry name" value="FKBP_C"/>
    <property type="match status" value="1"/>
</dbReference>
<evidence type="ECO:0000256" key="10">
    <source>
        <dbReference type="PROSITE-ProRule" id="PRU10141"/>
    </source>
</evidence>
<dbReference type="RefSeq" id="WP_071067271.1">
    <property type="nucleotide sequence ID" value="NZ_MAXA01000289.1"/>
</dbReference>
<dbReference type="GO" id="GO:0003755">
    <property type="term" value="F:peptidyl-prolyl cis-trans isomerase activity"/>
    <property type="evidence" value="ECO:0007669"/>
    <property type="project" value="UniProtKB-KW"/>
</dbReference>
<name>A0A1S1PF30_9ACTN</name>
<feature type="transmembrane region" description="Helical" evidence="12">
    <location>
        <begin position="620"/>
        <end position="638"/>
    </location>
</feature>
<reference evidence="16" key="1">
    <citation type="submission" date="2016-07" db="EMBL/GenBank/DDBJ databases">
        <title>Frankia sp. NRRL B-16219 Genome sequencing.</title>
        <authorList>
            <person name="Ghodhbane-Gtari F."/>
            <person name="Swanson E."/>
            <person name="Gueddou A."/>
            <person name="Louati M."/>
            <person name="Nouioui I."/>
            <person name="Hezbri K."/>
            <person name="Abebe-Akele F."/>
            <person name="Simpson S."/>
            <person name="Morris K."/>
            <person name="Thomas K."/>
            <person name="Gtari M."/>
            <person name="Tisa L.S."/>
        </authorList>
    </citation>
    <scope>NUCLEOTIDE SEQUENCE [LARGE SCALE GENOMIC DNA]</scope>
    <source>
        <strain evidence="16">NRRL B-16219</strain>
    </source>
</reference>
<feature type="compositionally biased region" description="Pro residues" evidence="11">
    <location>
        <begin position="322"/>
        <end position="338"/>
    </location>
</feature>
<comment type="catalytic activity">
    <reaction evidence="1 9">
        <text>[protein]-peptidylproline (omega=180) = [protein]-peptidylproline (omega=0)</text>
        <dbReference type="Rhea" id="RHEA:16237"/>
        <dbReference type="Rhea" id="RHEA-COMP:10747"/>
        <dbReference type="Rhea" id="RHEA-COMP:10748"/>
        <dbReference type="ChEBI" id="CHEBI:83833"/>
        <dbReference type="ChEBI" id="CHEBI:83834"/>
        <dbReference type="EC" id="5.2.1.8"/>
    </reaction>
</comment>
<keyword evidence="12" id="KW-0812">Transmembrane</keyword>
<dbReference type="PROSITE" id="PS00108">
    <property type="entry name" value="PROTEIN_KINASE_ST"/>
    <property type="match status" value="1"/>
</dbReference>
<feature type="domain" description="PPIase FKBP-type" evidence="14">
    <location>
        <begin position="858"/>
        <end position="946"/>
    </location>
</feature>
<dbReference type="PANTHER" id="PTHR43289:SF6">
    <property type="entry name" value="SERINE_THREONINE-PROTEIN KINASE NEKL-3"/>
    <property type="match status" value="1"/>
</dbReference>
<feature type="compositionally biased region" description="Low complexity" evidence="11">
    <location>
        <begin position="339"/>
        <end position="365"/>
    </location>
</feature>
<evidence type="ECO:0000256" key="9">
    <source>
        <dbReference type="PROSITE-ProRule" id="PRU00277"/>
    </source>
</evidence>
<keyword evidence="4 10" id="KW-0547">Nucleotide-binding</keyword>
<dbReference type="Gene3D" id="1.10.510.10">
    <property type="entry name" value="Transferase(Phosphotransferase) domain 1"/>
    <property type="match status" value="1"/>
</dbReference>
<evidence type="ECO:0000259" key="13">
    <source>
        <dbReference type="PROSITE" id="PS50011"/>
    </source>
</evidence>
<keyword evidence="3" id="KW-0808">Transferase</keyword>
<dbReference type="EC" id="5.2.1.8" evidence="9"/>
<feature type="transmembrane region" description="Helical" evidence="12">
    <location>
        <begin position="467"/>
        <end position="489"/>
    </location>
</feature>
<dbReference type="SUPFAM" id="SSF56112">
    <property type="entry name" value="Protein kinase-like (PK-like)"/>
    <property type="match status" value="1"/>
</dbReference>
<dbReference type="InterPro" id="IPR017441">
    <property type="entry name" value="Protein_kinase_ATP_BS"/>
</dbReference>
<keyword evidence="12" id="KW-1133">Transmembrane helix</keyword>
<dbReference type="GO" id="GO:0004674">
    <property type="term" value="F:protein serine/threonine kinase activity"/>
    <property type="evidence" value="ECO:0007669"/>
    <property type="project" value="UniProtKB-KW"/>
</dbReference>
<dbReference type="PROSITE" id="PS50011">
    <property type="entry name" value="PROTEIN_KINASE_DOM"/>
    <property type="match status" value="1"/>
</dbReference>
<keyword evidence="6 10" id="KW-0067">ATP-binding</keyword>
<evidence type="ECO:0000256" key="11">
    <source>
        <dbReference type="SAM" id="MobiDB-lite"/>
    </source>
</evidence>
<feature type="region of interest" description="Disordered" evidence="11">
    <location>
        <begin position="293"/>
        <end position="434"/>
    </location>
</feature>
<evidence type="ECO:0000256" key="5">
    <source>
        <dbReference type="ARBA" id="ARBA00022777"/>
    </source>
</evidence>
<keyword evidence="2" id="KW-0723">Serine/threonine-protein kinase</keyword>
<evidence type="ECO:0000256" key="2">
    <source>
        <dbReference type="ARBA" id="ARBA00022527"/>
    </source>
</evidence>
<keyword evidence="8 9" id="KW-0413">Isomerase</keyword>
<feature type="region of interest" description="Disordered" evidence="11">
    <location>
        <begin position="781"/>
        <end position="819"/>
    </location>
</feature>
<dbReference type="CDD" id="cd14014">
    <property type="entry name" value="STKc_PknB_like"/>
    <property type="match status" value="1"/>
</dbReference>
<evidence type="ECO:0000256" key="8">
    <source>
        <dbReference type="ARBA" id="ARBA00023235"/>
    </source>
</evidence>
<evidence type="ECO:0000256" key="4">
    <source>
        <dbReference type="ARBA" id="ARBA00022741"/>
    </source>
</evidence>
<dbReference type="PANTHER" id="PTHR43289">
    <property type="entry name" value="MITOGEN-ACTIVATED PROTEIN KINASE KINASE KINASE 20-RELATED"/>
    <property type="match status" value="1"/>
</dbReference>
<feature type="transmembrane region" description="Helical" evidence="12">
    <location>
        <begin position="534"/>
        <end position="553"/>
    </location>
</feature>
<dbReference type="AlphaFoldDB" id="A0A1S1PF30"/>
<dbReference type="Pfam" id="PF00069">
    <property type="entry name" value="Pkinase"/>
    <property type="match status" value="1"/>
</dbReference>
<gene>
    <name evidence="15" type="ORF">BBK14_29910</name>
</gene>
<keyword evidence="7 9" id="KW-0697">Rotamase</keyword>
<sequence length="952" mass="98076">MEAALPDYELGLELGSGAFGLVVAGRHRRLHRDVAIKILASELDADEFEAEARVLAGLDHPHVVRIYDCREHGGLGFIVMELLPGGSLRQRTARRHGSRRRSVETACAIGLAVAGGVGAAHRRNVLHRDIKPENMLFAADDRLKVTDFGLAKAIDGSAVAASRIVGTPLYMAPEQFDLRELRPATDVYALGVVLYEVLTGAHPFADHRRSFAALQHCHLNEVPPPPVGIPGPIADVMARALAKAPDDRPATAGELALQLARAARDTLGAGWLDRAELVPHLDDDVRVLAWSTGGDIGSPTTMSDLAPTATPDSTPTAARPADTPPAEPPPSNPPPSEPPANDAGPDAGAATGVTTTAASAQQAIGPSTIRPPEAPPTSDEALDEDGTTHRPDDTNRLGQEDRNRPGSRDGPWPAVDTPAAAGPRDRPPGTGDSPGIWPHVVLGVAALASIGPFLAPVTSTMAYYGTLGAWAVWGPFAVVLAALPVVLALRVTLDRWAAVRAPTTGAAFGLAALTLGALAEVRQQAIEYSHPLRAGWWVSVAAASLVLAVTAFARLRRAPDAAGRVGPALAALGFVALLLFPDDPYWTHQASFRFGQATAVTVLAGLALLVLLFRRGAPPALLTAAAVAVTSVDLLGWFRTTPNFQVGNATVLIALLALSLVADPRRKTDRAFLLAAGLSGPLLAVRVLVDYQPSGYAVASTIGYGGFALLVVAGFVAARRRHRRVGPAGAERPGAEGTAGPPPIRTLGSAGAQLAATLAAVVVVALPLGVTAASTSDQMPLAANSSAGAGSQAEPASDGQGGEPSDPEEGTAGDDLPAVAGATDLTTEPVVSAGSGSPPTSLVTRDLVAGIGPAASASGTVTIHYVGVRWRDGKVFDSSWGRGASDTFSLRTVIDGFARGIEGMRTSGRREIVIPPDLGYGPAGGQPPDIAADDTLVFVVDLISVAPEPTAG</sequence>
<dbReference type="InterPro" id="IPR046357">
    <property type="entry name" value="PPIase_dom_sf"/>
</dbReference>
<feature type="transmembrane region" description="Helical" evidence="12">
    <location>
        <begin position="593"/>
        <end position="613"/>
    </location>
</feature>
<protein>
    <recommendedName>
        <fullName evidence="9">peptidylprolyl isomerase</fullName>
        <ecNumber evidence="9">5.2.1.8</ecNumber>
    </recommendedName>
</protein>
<evidence type="ECO:0000256" key="6">
    <source>
        <dbReference type="ARBA" id="ARBA00022840"/>
    </source>
</evidence>
<evidence type="ECO:0000256" key="7">
    <source>
        <dbReference type="ARBA" id="ARBA00023110"/>
    </source>
</evidence>
<feature type="transmembrane region" description="Helical" evidence="12">
    <location>
        <begin position="501"/>
        <end position="519"/>
    </location>
</feature>
<feature type="transmembrane region" description="Helical" evidence="12">
    <location>
        <begin position="565"/>
        <end position="581"/>
    </location>
</feature>
<evidence type="ECO:0000313" key="15">
    <source>
        <dbReference type="EMBL" id="OHV18624.1"/>
    </source>
</evidence>
<organism evidence="15 16">
    <name type="scientific">Parafrankia soli</name>
    <dbReference type="NCBI Taxonomy" id="2599596"/>
    <lineage>
        <taxon>Bacteria</taxon>
        <taxon>Bacillati</taxon>
        <taxon>Actinomycetota</taxon>
        <taxon>Actinomycetes</taxon>
        <taxon>Frankiales</taxon>
        <taxon>Frankiaceae</taxon>
        <taxon>Parafrankia</taxon>
    </lineage>
</organism>
<dbReference type="EMBL" id="MAXA01000289">
    <property type="protein sequence ID" value="OHV18624.1"/>
    <property type="molecule type" value="Genomic_DNA"/>
</dbReference>
<feature type="compositionally biased region" description="Low complexity" evidence="11">
    <location>
        <begin position="726"/>
        <end position="739"/>
    </location>
</feature>
<dbReference type="SMART" id="SM00220">
    <property type="entry name" value="S_TKc"/>
    <property type="match status" value="1"/>
</dbReference>
<feature type="domain" description="Protein kinase" evidence="13">
    <location>
        <begin position="8"/>
        <end position="267"/>
    </location>
</feature>
<dbReference type="PROSITE" id="PS00107">
    <property type="entry name" value="PROTEIN_KINASE_ATP"/>
    <property type="match status" value="1"/>
</dbReference>
<dbReference type="InterPro" id="IPR000719">
    <property type="entry name" value="Prot_kinase_dom"/>
</dbReference>
<feature type="transmembrane region" description="Helical" evidence="12">
    <location>
        <begin position="644"/>
        <end position="662"/>
    </location>
</feature>
<dbReference type="PROSITE" id="PS50059">
    <property type="entry name" value="FKBP_PPIASE"/>
    <property type="match status" value="1"/>
</dbReference>
<dbReference type="InterPro" id="IPR001179">
    <property type="entry name" value="PPIase_FKBP_dom"/>
</dbReference>
<evidence type="ECO:0000256" key="12">
    <source>
        <dbReference type="SAM" id="Phobius"/>
    </source>
</evidence>
<dbReference type="Gene3D" id="3.10.50.40">
    <property type="match status" value="1"/>
</dbReference>
<feature type="compositionally biased region" description="Basic and acidic residues" evidence="11">
    <location>
        <begin position="386"/>
        <end position="407"/>
    </location>
</feature>
<dbReference type="Proteomes" id="UP000179769">
    <property type="component" value="Unassembled WGS sequence"/>
</dbReference>
<feature type="transmembrane region" description="Helical" evidence="12">
    <location>
        <begin position="754"/>
        <end position="773"/>
    </location>
</feature>
<feature type="region of interest" description="Disordered" evidence="11">
    <location>
        <begin position="725"/>
        <end position="744"/>
    </location>
</feature>
<evidence type="ECO:0000256" key="1">
    <source>
        <dbReference type="ARBA" id="ARBA00000971"/>
    </source>
</evidence>
<feature type="compositionally biased region" description="Low complexity" evidence="11">
    <location>
        <begin position="306"/>
        <end position="321"/>
    </location>
</feature>
<feature type="compositionally biased region" description="Low complexity" evidence="11">
    <location>
        <begin position="782"/>
        <end position="793"/>
    </location>
</feature>
<keyword evidence="12" id="KW-0472">Membrane</keyword>
<dbReference type="InterPro" id="IPR011009">
    <property type="entry name" value="Kinase-like_dom_sf"/>
</dbReference>
<feature type="binding site" evidence="10">
    <location>
        <position position="37"/>
    </location>
    <ligand>
        <name>ATP</name>
        <dbReference type="ChEBI" id="CHEBI:30616"/>
    </ligand>
</feature>
<accession>A0A1S1PF30</accession>
<keyword evidence="16" id="KW-1185">Reference proteome</keyword>
<dbReference type="SUPFAM" id="SSF54534">
    <property type="entry name" value="FKBP-like"/>
    <property type="match status" value="1"/>
</dbReference>
<dbReference type="GO" id="GO:0005524">
    <property type="term" value="F:ATP binding"/>
    <property type="evidence" value="ECO:0007669"/>
    <property type="project" value="UniProtKB-UniRule"/>
</dbReference>
<evidence type="ECO:0000259" key="14">
    <source>
        <dbReference type="PROSITE" id="PS50059"/>
    </source>
</evidence>
<keyword evidence="5" id="KW-0418">Kinase</keyword>
<dbReference type="InterPro" id="IPR008271">
    <property type="entry name" value="Ser/Thr_kinase_AS"/>
</dbReference>
<feature type="transmembrane region" description="Helical" evidence="12">
    <location>
        <begin position="695"/>
        <end position="718"/>
    </location>
</feature>
<evidence type="ECO:0000313" key="16">
    <source>
        <dbReference type="Proteomes" id="UP000179769"/>
    </source>
</evidence>
<feature type="transmembrane region" description="Helical" evidence="12">
    <location>
        <begin position="671"/>
        <end position="689"/>
    </location>
</feature>